<protein>
    <recommendedName>
        <fullName evidence="4">Secreted protein</fullName>
    </recommendedName>
</protein>
<proteinExistence type="predicted"/>
<keyword evidence="1" id="KW-0732">Signal</keyword>
<sequence length="73" mass="7808">MCPAKSHLFAVLVALSAIHPPLSLNHASQVGKTSSSSLVTFGGRLLSTILEQGGRRVMEAFRILLCATRVTFI</sequence>
<accession>A0AAD9HNC3</accession>
<name>A0AAD9HNC3_9PEZI</name>
<dbReference type="EMBL" id="MU842834">
    <property type="protein sequence ID" value="KAK2032063.1"/>
    <property type="molecule type" value="Genomic_DNA"/>
</dbReference>
<feature type="chain" id="PRO_5041947067" description="Secreted protein" evidence="1">
    <location>
        <begin position="24"/>
        <end position="73"/>
    </location>
</feature>
<keyword evidence="3" id="KW-1185">Reference proteome</keyword>
<gene>
    <name evidence="2" type="ORF">LX32DRAFT_636652</name>
</gene>
<reference evidence="2" key="1">
    <citation type="submission" date="2021-06" db="EMBL/GenBank/DDBJ databases">
        <title>Comparative genomics, transcriptomics and evolutionary studies reveal genomic signatures of adaptation to plant cell wall in hemibiotrophic fungi.</title>
        <authorList>
            <consortium name="DOE Joint Genome Institute"/>
            <person name="Baroncelli R."/>
            <person name="Diaz J.F."/>
            <person name="Benocci T."/>
            <person name="Peng M."/>
            <person name="Battaglia E."/>
            <person name="Haridas S."/>
            <person name="Andreopoulos W."/>
            <person name="Labutti K."/>
            <person name="Pangilinan J."/>
            <person name="Floch G.L."/>
            <person name="Makela M.R."/>
            <person name="Henrissat B."/>
            <person name="Grigoriev I.V."/>
            <person name="Crouch J.A."/>
            <person name="De Vries R.P."/>
            <person name="Sukno S.A."/>
            <person name="Thon M.R."/>
        </authorList>
    </citation>
    <scope>NUCLEOTIDE SEQUENCE</scope>
    <source>
        <strain evidence="2">MAFF235873</strain>
    </source>
</reference>
<evidence type="ECO:0008006" key="4">
    <source>
        <dbReference type="Google" id="ProtNLM"/>
    </source>
</evidence>
<evidence type="ECO:0000313" key="3">
    <source>
        <dbReference type="Proteomes" id="UP001232148"/>
    </source>
</evidence>
<evidence type="ECO:0000313" key="2">
    <source>
        <dbReference type="EMBL" id="KAK2032063.1"/>
    </source>
</evidence>
<feature type="signal peptide" evidence="1">
    <location>
        <begin position="1"/>
        <end position="23"/>
    </location>
</feature>
<comment type="caution">
    <text evidence="2">The sequence shown here is derived from an EMBL/GenBank/DDBJ whole genome shotgun (WGS) entry which is preliminary data.</text>
</comment>
<dbReference type="AlphaFoldDB" id="A0AAD9HNC3"/>
<feature type="non-terminal residue" evidence="2">
    <location>
        <position position="73"/>
    </location>
</feature>
<organism evidence="2 3">
    <name type="scientific">Colletotrichum zoysiae</name>
    <dbReference type="NCBI Taxonomy" id="1216348"/>
    <lineage>
        <taxon>Eukaryota</taxon>
        <taxon>Fungi</taxon>
        <taxon>Dikarya</taxon>
        <taxon>Ascomycota</taxon>
        <taxon>Pezizomycotina</taxon>
        <taxon>Sordariomycetes</taxon>
        <taxon>Hypocreomycetidae</taxon>
        <taxon>Glomerellales</taxon>
        <taxon>Glomerellaceae</taxon>
        <taxon>Colletotrichum</taxon>
        <taxon>Colletotrichum graminicola species complex</taxon>
    </lineage>
</organism>
<dbReference type="Proteomes" id="UP001232148">
    <property type="component" value="Unassembled WGS sequence"/>
</dbReference>
<evidence type="ECO:0000256" key="1">
    <source>
        <dbReference type="SAM" id="SignalP"/>
    </source>
</evidence>